<evidence type="ECO:0000256" key="3">
    <source>
        <dbReference type="HAMAP-Rule" id="MF_00360"/>
    </source>
</evidence>
<evidence type="ECO:0000256" key="2">
    <source>
        <dbReference type="ARBA" id="ARBA00035294"/>
    </source>
</evidence>
<dbReference type="InterPro" id="IPR020814">
    <property type="entry name" value="Ribosomal_S6_plastid/chlpt"/>
</dbReference>
<evidence type="ECO:0000256" key="1">
    <source>
        <dbReference type="ARBA" id="ARBA00009512"/>
    </source>
</evidence>
<organism evidence="4 5">
    <name type="scientific">Candidatus Beckwithbacteria bacterium GW2011_GWA2_43_10</name>
    <dbReference type="NCBI Taxonomy" id="1618369"/>
    <lineage>
        <taxon>Bacteria</taxon>
        <taxon>Candidatus Beckwithiibacteriota</taxon>
    </lineage>
</organism>
<proteinExistence type="inferred from homology"/>
<dbReference type="Gene3D" id="3.30.70.60">
    <property type="match status" value="1"/>
</dbReference>
<dbReference type="GO" id="GO:0006412">
    <property type="term" value="P:translation"/>
    <property type="evidence" value="ECO:0007669"/>
    <property type="project" value="UniProtKB-UniRule"/>
</dbReference>
<dbReference type="Proteomes" id="UP000034213">
    <property type="component" value="Unassembled WGS sequence"/>
</dbReference>
<accession>A0A0G1C121</accession>
<gene>
    <name evidence="3" type="primary">rpsF</name>
    <name evidence="4" type="ORF">UV54_C0040G0005</name>
</gene>
<dbReference type="SUPFAM" id="SSF54995">
    <property type="entry name" value="Ribosomal protein S6"/>
    <property type="match status" value="1"/>
</dbReference>
<dbReference type="NCBIfam" id="TIGR00166">
    <property type="entry name" value="S6"/>
    <property type="match status" value="1"/>
</dbReference>
<dbReference type="InterPro" id="IPR035980">
    <property type="entry name" value="Ribosomal_bS6_sf"/>
</dbReference>
<dbReference type="GO" id="GO:1990904">
    <property type="term" value="C:ribonucleoprotein complex"/>
    <property type="evidence" value="ECO:0007669"/>
    <property type="project" value="UniProtKB-KW"/>
</dbReference>
<comment type="similarity">
    <text evidence="1 3">Belongs to the bacterial ribosomal protein bS6 family.</text>
</comment>
<keyword evidence="3" id="KW-0694">RNA-binding</keyword>
<dbReference type="GO" id="GO:0019843">
    <property type="term" value="F:rRNA binding"/>
    <property type="evidence" value="ECO:0007669"/>
    <property type="project" value="UniProtKB-UniRule"/>
</dbReference>
<dbReference type="AlphaFoldDB" id="A0A0G1C121"/>
<dbReference type="Pfam" id="PF01250">
    <property type="entry name" value="Ribosomal_S6"/>
    <property type="match status" value="1"/>
</dbReference>
<comment type="caution">
    <text evidence="4">The sequence shown here is derived from an EMBL/GenBank/DDBJ whole genome shotgun (WGS) entry which is preliminary data.</text>
</comment>
<keyword evidence="3 4" id="KW-0689">Ribosomal protein</keyword>
<sequence>MSRYELALVLREGAGKDEILSKVKGKITSTNSLGLKPLSYPVKKTDKGQVLFLEIEMAEVEVKSLEQSLKINEQVLRYLIIKKE</sequence>
<dbReference type="HAMAP" id="MF_00360">
    <property type="entry name" value="Ribosomal_bS6"/>
    <property type="match status" value="1"/>
</dbReference>
<keyword evidence="3" id="KW-0687">Ribonucleoprotein</keyword>
<evidence type="ECO:0000313" key="4">
    <source>
        <dbReference type="EMBL" id="KKS79169.1"/>
    </source>
</evidence>
<dbReference type="EMBL" id="LCEW01000040">
    <property type="protein sequence ID" value="KKS79169.1"/>
    <property type="molecule type" value="Genomic_DNA"/>
</dbReference>
<protein>
    <recommendedName>
        <fullName evidence="2 3">Small ribosomal subunit protein bS6</fullName>
    </recommendedName>
</protein>
<dbReference type="STRING" id="1618369.UV54_C0040G0005"/>
<dbReference type="InterPro" id="IPR014717">
    <property type="entry name" value="Transl_elong_EF1B/ribsomal_bS6"/>
</dbReference>
<dbReference type="GO" id="GO:0005840">
    <property type="term" value="C:ribosome"/>
    <property type="evidence" value="ECO:0007669"/>
    <property type="project" value="UniProtKB-KW"/>
</dbReference>
<dbReference type="GO" id="GO:0003735">
    <property type="term" value="F:structural constituent of ribosome"/>
    <property type="evidence" value="ECO:0007669"/>
    <property type="project" value="InterPro"/>
</dbReference>
<dbReference type="InterPro" id="IPR000529">
    <property type="entry name" value="Ribosomal_bS6"/>
</dbReference>
<keyword evidence="3" id="KW-0699">rRNA-binding</keyword>
<comment type="function">
    <text evidence="3">Binds together with bS18 to 16S ribosomal RNA.</text>
</comment>
<dbReference type="CDD" id="cd00473">
    <property type="entry name" value="bS6"/>
    <property type="match status" value="1"/>
</dbReference>
<name>A0A0G1C121_9BACT</name>
<reference evidence="4 5" key="1">
    <citation type="journal article" date="2015" name="Nature">
        <title>rRNA introns, odd ribosomes, and small enigmatic genomes across a large radiation of phyla.</title>
        <authorList>
            <person name="Brown C.T."/>
            <person name="Hug L.A."/>
            <person name="Thomas B.C."/>
            <person name="Sharon I."/>
            <person name="Castelle C.J."/>
            <person name="Singh A."/>
            <person name="Wilkins M.J."/>
            <person name="Williams K.H."/>
            <person name="Banfield J.F."/>
        </authorList>
    </citation>
    <scope>NUCLEOTIDE SEQUENCE [LARGE SCALE GENOMIC DNA]</scope>
</reference>
<evidence type="ECO:0000313" key="5">
    <source>
        <dbReference type="Proteomes" id="UP000034213"/>
    </source>
</evidence>